<reference evidence="3 4" key="1">
    <citation type="submission" date="2009-12" db="EMBL/GenBank/DDBJ databases">
        <title>The draft genome of Batrachochytrium dendrobatidis.</title>
        <authorList>
            <consortium name="US DOE Joint Genome Institute (JGI-PGF)"/>
            <person name="Kuo A."/>
            <person name="Salamov A."/>
            <person name="Schmutz J."/>
            <person name="Lucas S."/>
            <person name="Pitluck S."/>
            <person name="Rosenblum E."/>
            <person name="Stajich J."/>
            <person name="Eisen M."/>
            <person name="Grigoriev I.V."/>
        </authorList>
    </citation>
    <scope>NUCLEOTIDE SEQUENCE [LARGE SCALE GENOMIC DNA]</scope>
    <source>
        <strain evidence="4">JAM81 / FGSC 10211</strain>
    </source>
</reference>
<evidence type="ECO:0000256" key="1">
    <source>
        <dbReference type="SAM" id="Coils"/>
    </source>
</evidence>
<keyword evidence="4" id="KW-1185">Reference proteome</keyword>
<evidence type="ECO:0000313" key="3">
    <source>
        <dbReference type="EMBL" id="EGF82610.1"/>
    </source>
</evidence>
<organism evidence="3 4">
    <name type="scientific">Batrachochytrium dendrobatidis (strain JAM81 / FGSC 10211)</name>
    <name type="common">Frog chytrid fungus</name>
    <dbReference type="NCBI Taxonomy" id="684364"/>
    <lineage>
        <taxon>Eukaryota</taxon>
        <taxon>Fungi</taxon>
        <taxon>Fungi incertae sedis</taxon>
        <taxon>Chytridiomycota</taxon>
        <taxon>Chytridiomycota incertae sedis</taxon>
        <taxon>Chytridiomycetes</taxon>
        <taxon>Rhizophydiales</taxon>
        <taxon>Rhizophydiales incertae sedis</taxon>
        <taxon>Batrachochytrium</taxon>
    </lineage>
</organism>
<feature type="compositionally biased region" description="Polar residues" evidence="2">
    <location>
        <begin position="747"/>
        <end position="764"/>
    </location>
</feature>
<name>F4NX44_BATDJ</name>
<dbReference type="RefSeq" id="XP_006676989.1">
    <property type="nucleotide sequence ID" value="XM_006676926.1"/>
</dbReference>
<evidence type="ECO:0000313" key="4">
    <source>
        <dbReference type="Proteomes" id="UP000007241"/>
    </source>
</evidence>
<proteinExistence type="predicted"/>
<accession>F4NX44</accession>
<sequence length="846" mass="94651">MSKNSTVGSDGLVCTHSNQAITEPDIPSVFAPWIPITPRQSQLTDRAVLVSLALKARSYAMASSLSAGTALKAYIDLPRDGFALFAHEPVFDENTLTHINQLAEYKTPKTHYTGDHPNNEQDATEIKPVIELPSQSTIKQHNGHFNPQIDPPINILQKNFKKRINLVKAKIDSNLKHGVRAPGSMITRAIHEDARMQRAEQVLELLERKRKLYREQKWNEVSAHALESRKRLDLLHHRTDLTVNAHTPIAKTRQHNTSNSVGYNPIPQEWKLARWYQKVSKEKHGQIFDCIDEDFVSGKMHSKASAFVKDNKSVWKESHTTSPLKQHSSIHNDEPQPIKSKNQFARGRLMSNFNTAKSIPPLNALRMQIATSDAANKFWSERVQDTHRDKSSAQNRTDSLLQMASLVVRYKNQSARLLDKVAQSELMEQASFDKPQKNEDIPLSAKNICPLVDVAVQSQDRMPSMALNNTTETLNKAKCDQNFESHLNSSNSDTSEMNSSFASSFSSIHGASQIPVESKNAWRLKPDTEETRELEHISQSIIRQSRRSSIIQTPAMKDKVIPLSTWKTDFESIHESDLDELDTKSTENGTSNYSDDGYISPHFNAPVFKPTDSTLQSLHNSCSASKDFKTSITRHLISTHDIHSSIDLMQSQRADTILQSNLASLDNLESQADGAKKLEFNDLACSNISTESRQSLKSSINLNDLKGISDMHAVDQAKKSNVSALYCNEKHTGLSLAEQLFSLNPDMSASNPDPLQNNASSSVTLPKEPNINRVNTGILLHRPDSRLSSSDVLDIKLQSQKPPRRLIPLRMSDLTEVEEMAATPANHTSPAFWEPKISTSGILSEK</sequence>
<feature type="compositionally biased region" description="Polar residues" evidence="2">
    <location>
        <begin position="320"/>
        <end position="329"/>
    </location>
</feature>
<feature type="region of interest" description="Disordered" evidence="2">
    <location>
        <begin position="747"/>
        <end position="768"/>
    </location>
</feature>
<dbReference type="Proteomes" id="UP000007241">
    <property type="component" value="Unassembled WGS sequence"/>
</dbReference>
<dbReference type="EMBL" id="GL882880">
    <property type="protein sequence ID" value="EGF82610.1"/>
    <property type="molecule type" value="Genomic_DNA"/>
</dbReference>
<protein>
    <submittedName>
        <fullName evidence="3">Uncharacterized protein</fullName>
    </submittedName>
</protein>
<feature type="region of interest" description="Disordered" evidence="2">
    <location>
        <begin position="318"/>
        <end position="338"/>
    </location>
</feature>
<feature type="coiled-coil region" evidence="1">
    <location>
        <begin position="189"/>
        <end position="216"/>
    </location>
</feature>
<dbReference type="AlphaFoldDB" id="F4NX44"/>
<dbReference type="HOGENOM" id="CLU_336788_0_0_1"/>
<gene>
    <name evidence="3" type="ORF">BATDEDRAFT_86539</name>
</gene>
<dbReference type="GeneID" id="18242476"/>
<dbReference type="OrthoDB" id="10687313at2759"/>
<evidence type="ECO:0000256" key="2">
    <source>
        <dbReference type="SAM" id="MobiDB-lite"/>
    </source>
</evidence>
<dbReference type="InParanoid" id="F4NX44"/>
<keyword evidence="1" id="KW-0175">Coiled coil</keyword>